<dbReference type="SMART" id="SM00173">
    <property type="entry name" value="RAS"/>
    <property type="match status" value="1"/>
</dbReference>
<keyword evidence="4" id="KW-0547">Nucleotide-binding</keyword>
<gene>
    <name evidence="8" type="ORF">AKO1_008257</name>
</gene>
<keyword evidence="7" id="KW-0472">Membrane</keyword>
<dbReference type="PROSITE" id="PS51420">
    <property type="entry name" value="RHO"/>
    <property type="match status" value="1"/>
</dbReference>
<dbReference type="EC" id="3.6.5.2" evidence="2"/>
<accession>A0AAW2YP05</accession>
<dbReference type="AlphaFoldDB" id="A0AAW2YP05"/>
<keyword evidence="5" id="KW-0378">Hydrolase</keyword>
<keyword evidence="6" id="KW-0342">GTP-binding</keyword>
<dbReference type="CDD" id="cd00876">
    <property type="entry name" value="Ras"/>
    <property type="match status" value="1"/>
</dbReference>
<dbReference type="GO" id="GO:0007165">
    <property type="term" value="P:signal transduction"/>
    <property type="evidence" value="ECO:0007669"/>
    <property type="project" value="InterPro"/>
</dbReference>
<dbReference type="EMBL" id="JAOPGA020000471">
    <property type="protein sequence ID" value="KAL0478834.1"/>
    <property type="molecule type" value="Genomic_DNA"/>
</dbReference>
<dbReference type="GO" id="GO:0005525">
    <property type="term" value="F:GTP binding"/>
    <property type="evidence" value="ECO:0007669"/>
    <property type="project" value="UniProtKB-KW"/>
</dbReference>
<dbReference type="PRINTS" id="PR00449">
    <property type="entry name" value="RASTRNSFRMNG"/>
</dbReference>
<feature type="non-terminal residue" evidence="8">
    <location>
        <position position="1"/>
    </location>
</feature>
<comment type="subcellular location">
    <subcellularLocation>
        <location evidence="1">Cell membrane</location>
    </subcellularLocation>
</comment>
<dbReference type="SMART" id="SM00174">
    <property type="entry name" value="RHO"/>
    <property type="match status" value="1"/>
</dbReference>
<evidence type="ECO:0000313" key="8">
    <source>
        <dbReference type="EMBL" id="KAL0478834.1"/>
    </source>
</evidence>
<dbReference type="SUPFAM" id="SSF52540">
    <property type="entry name" value="P-loop containing nucleoside triphosphate hydrolases"/>
    <property type="match status" value="1"/>
</dbReference>
<evidence type="ECO:0000256" key="3">
    <source>
        <dbReference type="ARBA" id="ARBA00022475"/>
    </source>
</evidence>
<dbReference type="GO" id="GO:0003925">
    <property type="term" value="F:G protein activity"/>
    <property type="evidence" value="ECO:0007669"/>
    <property type="project" value="UniProtKB-EC"/>
</dbReference>
<dbReference type="FunFam" id="3.40.50.300:FF:000343">
    <property type="entry name" value="Ras family gtpase"/>
    <property type="match status" value="1"/>
</dbReference>
<dbReference type="Gene3D" id="3.40.50.300">
    <property type="entry name" value="P-loop containing nucleotide triphosphate hydrolases"/>
    <property type="match status" value="1"/>
</dbReference>
<dbReference type="GO" id="GO:0005886">
    <property type="term" value="C:plasma membrane"/>
    <property type="evidence" value="ECO:0007669"/>
    <property type="project" value="UniProtKB-SubCell"/>
</dbReference>
<dbReference type="InterPro" id="IPR005225">
    <property type="entry name" value="Small_GTP-bd"/>
</dbReference>
<dbReference type="PROSITE" id="PS51419">
    <property type="entry name" value="RAB"/>
    <property type="match status" value="1"/>
</dbReference>
<dbReference type="InterPro" id="IPR020849">
    <property type="entry name" value="Small_GTPase_Ras-type"/>
</dbReference>
<evidence type="ECO:0000256" key="5">
    <source>
        <dbReference type="ARBA" id="ARBA00022801"/>
    </source>
</evidence>
<sequence length="191" mass="21562">ADKHTLVVCGGGAVGKSAITIRFLQGHFLSYYDPTIQDSYSKEEIIDNQTSFLEIIDSAGQEEFYALNDEFMRNGEGFLIVYSITERRSFEQAQEFYQQILRVKNVDVAPVLLFGNKSDLESERNVSKVEGKNVALTWGIPFMEGSAKSNIGVKEAFHQVVMDVRKSKLELEASRKKTTTTNKKKQCCLLM</sequence>
<proteinExistence type="predicted"/>
<reference evidence="8 9" key="1">
    <citation type="submission" date="2024-03" db="EMBL/GenBank/DDBJ databases">
        <title>The Acrasis kona genome and developmental transcriptomes reveal deep origins of eukaryotic multicellular pathways.</title>
        <authorList>
            <person name="Sheikh S."/>
            <person name="Fu C.-J."/>
            <person name="Brown M.W."/>
            <person name="Baldauf S.L."/>
        </authorList>
    </citation>
    <scope>NUCLEOTIDE SEQUENCE [LARGE SCALE GENOMIC DNA]</scope>
    <source>
        <strain evidence="8 9">ATCC MYA-3509</strain>
    </source>
</reference>
<dbReference type="Pfam" id="PF00071">
    <property type="entry name" value="Ras"/>
    <property type="match status" value="1"/>
</dbReference>
<evidence type="ECO:0000256" key="7">
    <source>
        <dbReference type="ARBA" id="ARBA00023136"/>
    </source>
</evidence>
<comment type="caution">
    <text evidence="8">The sequence shown here is derived from an EMBL/GenBank/DDBJ whole genome shotgun (WGS) entry which is preliminary data.</text>
</comment>
<name>A0AAW2YP05_9EUKA</name>
<evidence type="ECO:0000256" key="1">
    <source>
        <dbReference type="ARBA" id="ARBA00004236"/>
    </source>
</evidence>
<evidence type="ECO:0000313" key="9">
    <source>
        <dbReference type="Proteomes" id="UP001431209"/>
    </source>
</evidence>
<organism evidence="8 9">
    <name type="scientific">Acrasis kona</name>
    <dbReference type="NCBI Taxonomy" id="1008807"/>
    <lineage>
        <taxon>Eukaryota</taxon>
        <taxon>Discoba</taxon>
        <taxon>Heterolobosea</taxon>
        <taxon>Tetramitia</taxon>
        <taxon>Eutetramitia</taxon>
        <taxon>Acrasidae</taxon>
        <taxon>Acrasis</taxon>
    </lineage>
</organism>
<evidence type="ECO:0000256" key="6">
    <source>
        <dbReference type="ARBA" id="ARBA00023134"/>
    </source>
</evidence>
<dbReference type="NCBIfam" id="TIGR00231">
    <property type="entry name" value="small_GTP"/>
    <property type="match status" value="1"/>
</dbReference>
<keyword evidence="9" id="KW-1185">Reference proteome</keyword>
<dbReference type="PROSITE" id="PS51421">
    <property type="entry name" value="RAS"/>
    <property type="match status" value="1"/>
</dbReference>
<dbReference type="InterPro" id="IPR001806">
    <property type="entry name" value="Small_GTPase"/>
</dbReference>
<dbReference type="InterPro" id="IPR027417">
    <property type="entry name" value="P-loop_NTPase"/>
</dbReference>
<keyword evidence="3" id="KW-1003">Cell membrane</keyword>
<dbReference type="SMART" id="SM00175">
    <property type="entry name" value="RAB"/>
    <property type="match status" value="1"/>
</dbReference>
<dbReference type="PANTHER" id="PTHR24070">
    <property type="entry name" value="RAS, DI-RAS, AND RHEB FAMILY MEMBERS OF SMALL GTPASE SUPERFAMILY"/>
    <property type="match status" value="1"/>
</dbReference>
<evidence type="ECO:0000256" key="2">
    <source>
        <dbReference type="ARBA" id="ARBA00011984"/>
    </source>
</evidence>
<protein>
    <recommendedName>
        <fullName evidence="2">small monomeric GTPase</fullName>
        <ecNumber evidence="2">3.6.5.2</ecNumber>
    </recommendedName>
</protein>
<evidence type="ECO:0000256" key="4">
    <source>
        <dbReference type="ARBA" id="ARBA00022741"/>
    </source>
</evidence>
<dbReference type="Proteomes" id="UP001431209">
    <property type="component" value="Unassembled WGS sequence"/>
</dbReference>